<dbReference type="Proteomes" id="UP000233786">
    <property type="component" value="Unassembled WGS sequence"/>
</dbReference>
<dbReference type="EMBL" id="PJNB01000001">
    <property type="protein sequence ID" value="PKW16133.1"/>
    <property type="molecule type" value="Genomic_DNA"/>
</dbReference>
<organism evidence="9 10">
    <name type="scientific">Saccharopolyspora spinosa</name>
    <dbReference type="NCBI Taxonomy" id="60894"/>
    <lineage>
        <taxon>Bacteria</taxon>
        <taxon>Bacillati</taxon>
        <taxon>Actinomycetota</taxon>
        <taxon>Actinomycetes</taxon>
        <taxon>Pseudonocardiales</taxon>
        <taxon>Pseudonocardiaceae</taxon>
        <taxon>Saccharopolyspora</taxon>
    </lineage>
</organism>
<dbReference type="AlphaFoldDB" id="A0A2N3XZN7"/>
<reference evidence="9" key="1">
    <citation type="submission" date="2017-12" db="EMBL/GenBank/DDBJ databases">
        <title>Sequencing the genomes of 1000 Actinobacteria strains.</title>
        <authorList>
            <person name="Klenk H.-P."/>
        </authorList>
    </citation>
    <scope>NUCLEOTIDE SEQUENCE [LARGE SCALE GENOMIC DNA]</scope>
    <source>
        <strain evidence="9">DSM 44228</strain>
    </source>
</reference>
<gene>
    <name evidence="6" type="primary">ureG</name>
    <name evidence="9" type="ORF">A8926_3931</name>
</gene>
<comment type="similarity">
    <text evidence="1 6">Belongs to the SIMIBI class G3E GTPase family. UreG subfamily.</text>
</comment>
<keyword evidence="2 6" id="KW-0547">Nucleotide-binding</keyword>
<evidence type="ECO:0000313" key="9">
    <source>
        <dbReference type="EMBL" id="PKW16133.1"/>
    </source>
</evidence>
<comment type="subcellular location">
    <subcellularLocation>
        <location evidence="6">Cytoplasm</location>
    </subcellularLocation>
</comment>
<keyword evidence="3 6" id="KW-0996">Nickel insertion</keyword>
<dbReference type="PANTHER" id="PTHR31715:SF0">
    <property type="entry name" value="UREASE ACCESSORY PROTEIN G"/>
    <property type="match status" value="1"/>
</dbReference>
<accession>A0A2N3XZN7</accession>
<dbReference type="Gene3D" id="3.40.50.300">
    <property type="entry name" value="P-loop containing nucleotide triphosphate hydrolases"/>
    <property type="match status" value="1"/>
</dbReference>
<sequence>MHRDDDHNLHWGGGTLSASVAAPPGDPAERGLWVGIGGPVGVGKTALVAAICEQLRERLRLGVVTNDIYTTEDADYLKNRGALPPERIVAVETGACPHSAVRDDISANLEAAEQLARKARAQDGEPLDLLLIESGGDNLTMTFSRGLVDAWIFVLDVAGGDDVPRKGGLGVTSADLLVINKVDLAPYVGADPARMIHDGQARREGRPTVMNSLQQDPAASHVVDWIRHLLDGRQPARSGRS</sequence>
<dbReference type="InterPro" id="IPR003495">
    <property type="entry name" value="CobW/HypB/UreG_nucleotide-bd"/>
</dbReference>
<comment type="caution">
    <text evidence="6">Lacks conserved residue(s) required for the propagation of feature annotation.</text>
</comment>
<dbReference type="GO" id="GO:0043419">
    <property type="term" value="P:urea catabolic process"/>
    <property type="evidence" value="ECO:0007669"/>
    <property type="project" value="InterPro"/>
</dbReference>
<evidence type="ECO:0000256" key="5">
    <source>
        <dbReference type="ARBA" id="ARBA00023186"/>
    </source>
</evidence>
<dbReference type="InterPro" id="IPR004400">
    <property type="entry name" value="UreG"/>
</dbReference>
<keyword evidence="5 6" id="KW-0143">Chaperone</keyword>
<proteinExistence type="inferred from homology"/>
<comment type="caution">
    <text evidence="9">The sequence shown here is derived from an EMBL/GenBank/DDBJ whole genome shotgun (WGS) entry which is preliminary data.</text>
</comment>
<evidence type="ECO:0000259" key="8">
    <source>
        <dbReference type="Pfam" id="PF02492"/>
    </source>
</evidence>
<comment type="function">
    <text evidence="6">Facilitates the functional incorporation of the urease nickel metallocenter. This process requires GTP hydrolysis, probably effectuated by UreG.</text>
</comment>
<comment type="subunit">
    <text evidence="6">Homodimer. UreD, UreF and UreG form a complex that acts as a GTP-hydrolysis-dependent molecular chaperone, activating the urease apoprotein by helping to assemble the nickel containing metallocenter of UreC. The UreE protein probably delivers the nickel.</text>
</comment>
<dbReference type="Pfam" id="PF02492">
    <property type="entry name" value="cobW"/>
    <property type="match status" value="1"/>
</dbReference>
<dbReference type="STRING" id="994479.GCA_000194155_03287"/>
<evidence type="ECO:0000313" key="10">
    <source>
        <dbReference type="Proteomes" id="UP000233786"/>
    </source>
</evidence>
<dbReference type="GO" id="GO:0005525">
    <property type="term" value="F:GTP binding"/>
    <property type="evidence" value="ECO:0007669"/>
    <property type="project" value="UniProtKB-KW"/>
</dbReference>
<name>A0A2N3XZN7_SACSN</name>
<keyword evidence="10" id="KW-1185">Reference proteome</keyword>
<evidence type="ECO:0000256" key="6">
    <source>
        <dbReference type="HAMAP-Rule" id="MF_01389"/>
    </source>
</evidence>
<feature type="region of interest" description="Disordered" evidence="7">
    <location>
        <begin position="1"/>
        <end position="24"/>
    </location>
</feature>
<dbReference type="PANTHER" id="PTHR31715">
    <property type="entry name" value="UREASE ACCESSORY PROTEIN G"/>
    <property type="match status" value="1"/>
</dbReference>
<feature type="domain" description="CobW/HypB/UreG nucleotide-binding" evidence="8">
    <location>
        <begin position="34"/>
        <end position="206"/>
    </location>
</feature>
<dbReference type="SUPFAM" id="SSF52540">
    <property type="entry name" value="P-loop containing nucleoside triphosphate hydrolases"/>
    <property type="match status" value="1"/>
</dbReference>
<evidence type="ECO:0000256" key="7">
    <source>
        <dbReference type="SAM" id="MobiDB-lite"/>
    </source>
</evidence>
<evidence type="ECO:0000256" key="4">
    <source>
        <dbReference type="ARBA" id="ARBA00023134"/>
    </source>
</evidence>
<protein>
    <recommendedName>
        <fullName evidence="6">Urease accessory protein UreG</fullName>
    </recommendedName>
</protein>
<dbReference type="GO" id="GO:0005737">
    <property type="term" value="C:cytoplasm"/>
    <property type="evidence" value="ECO:0007669"/>
    <property type="project" value="UniProtKB-SubCell"/>
</dbReference>
<dbReference type="PIRSF" id="PIRSF005624">
    <property type="entry name" value="Ni-bind_GTPase"/>
    <property type="match status" value="1"/>
</dbReference>
<dbReference type="GO" id="GO:0016151">
    <property type="term" value="F:nickel cation binding"/>
    <property type="evidence" value="ECO:0007669"/>
    <property type="project" value="UniProtKB-UniRule"/>
</dbReference>
<dbReference type="GO" id="GO:0003924">
    <property type="term" value="F:GTPase activity"/>
    <property type="evidence" value="ECO:0007669"/>
    <property type="project" value="InterPro"/>
</dbReference>
<keyword evidence="6" id="KW-0963">Cytoplasm</keyword>
<evidence type="ECO:0000256" key="2">
    <source>
        <dbReference type="ARBA" id="ARBA00022741"/>
    </source>
</evidence>
<evidence type="ECO:0000256" key="1">
    <source>
        <dbReference type="ARBA" id="ARBA00005732"/>
    </source>
</evidence>
<dbReference type="HAMAP" id="MF_01389">
    <property type="entry name" value="UreG"/>
    <property type="match status" value="1"/>
</dbReference>
<keyword evidence="4 6" id="KW-0342">GTP-binding</keyword>
<dbReference type="RefSeq" id="WP_395475244.1">
    <property type="nucleotide sequence ID" value="NZ_CP172070.1"/>
</dbReference>
<dbReference type="InterPro" id="IPR027417">
    <property type="entry name" value="P-loop_NTPase"/>
</dbReference>
<dbReference type="NCBIfam" id="TIGR00101">
    <property type="entry name" value="ureG"/>
    <property type="match status" value="1"/>
</dbReference>
<evidence type="ECO:0000256" key="3">
    <source>
        <dbReference type="ARBA" id="ARBA00022988"/>
    </source>
</evidence>